<evidence type="ECO:0000256" key="5">
    <source>
        <dbReference type="ARBA" id="ARBA00022516"/>
    </source>
</evidence>
<dbReference type="CDD" id="cd00834">
    <property type="entry name" value="KAS_I_II"/>
    <property type="match status" value="1"/>
</dbReference>
<evidence type="ECO:0000256" key="4">
    <source>
        <dbReference type="ARBA" id="ARBA00014657"/>
    </source>
</evidence>
<gene>
    <name evidence="18" type="ORF">SAMN04489868_13710</name>
</gene>
<keyword evidence="19" id="KW-1185">Reference proteome</keyword>
<dbReference type="RefSeq" id="WP_092093346.1">
    <property type="nucleotide sequence ID" value="NZ_FOQE01000037.1"/>
</dbReference>
<evidence type="ECO:0000256" key="13">
    <source>
        <dbReference type="ARBA" id="ARBA00047659"/>
    </source>
</evidence>
<keyword evidence="6 14" id="KW-0808">Transferase</keyword>
<dbReference type="PANTHER" id="PTHR11712">
    <property type="entry name" value="POLYKETIDE SYNTHASE-RELATED"/>
    <property type="match status" value="1"/>
</dbReference>
<name>A0A1I3DGB6_9LACT</name>
<dbReference type="InterPro" id="IPR014030">
    <property type="entry name" value="Ketoacyl_synth_N"/>
</dbReference>
<evidence type="ECO:0000256" key="11">
    <source>
        <dbReference type="ARBA" id="ARBA00024006"/>
    </source>
</evidence>
<comment type="similarity">
    <text evidence="2 14 16">Belongs to the thiolase-like superfamily. Beta-ketoacyl-ACP synthases family.</text>
</comment>
<comment type="function">
    <text evidence="11 14">Involved in the type II fatty acid elongation cycle. Catalyzes the elongation of a wide range of acyl-ACP by the addition of two carbons from malonyl-ACP to an acyl acceptor. Can efficiently catalyze the conversion of palmitoleoyl-ACP (cis-hexadec-9-enoyl-ACP) to cis-vaccenoyl-ACP (cis-octadec-11-enoyl-ACP), an essential step in the thermal regulation of fatty acid composition.</text>
</comment>
<evidence type="ECO:0000256" key="7">
    <source>
        <dbReference type="ARBA" id="ARBA00022832"/>
    </source>
</evidence>
<dbReference type="PROSITE" id="PS52004">
    <property type="entry name" value="KS3_2"/>
    <property type="match status" value="1"/>
</dbReference>
<dbReference type="InterPro" id="IPR000794">
    <property type="entry name" value="Beta-ketoacyl_synthase"/>
</dbReference>
<evidence type="ECO:0000256" key="15">
    <source>
        <dbReference type="PIRSR" id="PIRSR000447-1"/>
    </source>
</evidence>
<dbReference type="NCBIfam" id="NF005589">
    <property type="entry name" value="PRK07314.1"/>
    <property type="match status" value="1"/>
</dbReference>
<dbReference type="InterPro" id="IPR020841">
    <property type="entry name" value="PKS_Beta-ketoAc_synthase_dom"/>
</dbReference>
<dbReference type="SUPFAM" id="SSF53901">
    <property type="entry name" value="Thiolase-like"/>
    <property type="match status" value="2"/>
</dbReference>
<keyword evidence="10 14" id="KW-0012">Acyltransferase</keyword>
<reference evidence="18 19" key="1">
    <citation type="submission" date="2016-10" db="EMBL/GenBank/DDBJ databases">
        <authorList>
            <person name="de Groot N.N."/>
        </authorList>
    </citation>
    <scope>NUCLEOTIDE SEQUENCE [LARGE SCALE GENOMIC DNA]</scope>
    <source>
        <strain evidence="18 19">DSM 27630</strain>
    </source>
</reference>
<evidence type="ECO:0000256" key="3">
    <source>
        <dbReference type="ARBA" id="ARBA00012356"/>
    </source>
</evidence>
<evidence type="ECO:0000256" key="14">
    <source>
        <dbReference type="PIRNR" id="PIRNR000447"/>
    </source>
</evidence>
<dbReference type="InterPro" id="IPR018201">
    <property type="entry name" value="Ketoacyl_synth_AS"/>
</dbReference>
<evidence type="ECO:0000256" key="10">
    <source>
        <dbReference type="ARBA" id="ARBA00023315"/>
    </source>
</evidence>
<evidence type="ECO:0000313" key="19">
    <source>
        <dbReference type="Proteomes" id="UP000198668"/>
    </source>
</evidence>
<dbReference type="Proteomes" id="UP000198668">
    <property type="component" value="Unassembled WGS sequence"/>
</dbReference>
<comment type="catalytic activity">
    <reaction evidence="13 14">
        <text>a fatty acyl-[ACP] + malonyl-[ACP] + H(+) = a 3-oxoacyl-[ACP] + holo-[ACP] + CO2</text>
        <dbReference type="Rhea" id="RHEA:22836"/>
        <dbReference type="Rhea" id="RHEA-COMP:9623"/>
        <dbReference type="Rhea" id="RHEA-COMP:9685"/>
        <dbReference type="Rhea" id="RHEA-COMP:9916"/>
        <dbReference type="Rhea" id="RHEA-COMP:14125"/>
        <dbReference type="ChEBI" id="CHEBI:15378"/>
        <dbReference type="ChEBI" id="CHEBI:16526"/>
        <dbReference type="ChEBI" id="CHEBI:64479"/>
        <dbReference type="ChEBI" id="CHEBI:78449"/>
        <dbReference type="ChEBI" id="CHEBI:78776"/>
        <dbReference type="ChEBI" id="CHEBI:138651"/>
    </reaction>
</comment>
<evidence type="ECO:0000256" key="2">
    <source>
        <dbReference type="ARBA" id="ARBA00008467"/>
    </source>
</evidence>
<dbReference type="InterPro" id="IPR017568">
    <property type="entry name" value="3-oxoacyl-ACP_synth-2"/>
</dbReference>
<evidence type="ECO:0000256" key="16">
    <source>
        <dbReference type="RuleBase" id="RU003694"/>
    </source>
</evidence>
<dbReference type="PANTHER" id="PTHR11712:SF336">
    <property type="entry name" value="3-OXOACYL-[ACYL-CARRIER-PROTEIN] SYNTHASE, MITOCHONDRIAL"/>
    <property type="match status" value="1"/>
</dbReference>
<accession>A0A1I3DGB6</accession>
<feature type="domain" description="Ketosynthase family 3 (KS3)" evidence="17">
    <location>
        <begin position="1"/>
        <end position="409"/>
    </location>
</feature>
<dbReference type="NCBIfam" id="TIGR03150">
    <property type="entry name" value="fabF"/>
    <property type="match status" value="1"/>
</dbReference>
<dbReference type="GO" id="GO:0005829">
    <property type="term" value="C:cytosol"/>
    <property type="evidence" value="ECO:0007669"/>
    <property type="project" value="TreeGrafter"/>
</dbReference>
<dbReference type="Gene3D" id="3.40.47.10">
    <property type="match status" value="2"/>
</dbReference>
<comment type="catalytic activity">
    <reaction evidence="12 14">
        <text>(9Z)-hexadecenoyl-[ACP] + malonyl-[ACP] + H(+) = 3-oxo-(11Z)-octadecenoyl-[ACP] + holo-[ACP] + CO2</text>
        <dbReference type="Rhea" id="RHEA:55040"/>
        <dbReference type="Rhea" id="RHEA-COMP:9623"/>
        <dbReference type="Rhea" id="RHEA-COMP:9685"/>
        <dbReference type="Rhea" id="RHEA-COMP:10800"/>
        <dbReference type="Rhea" id="RHEA-COMP:14074"/>
        <dbReference type="ChEBI" id="CHEBI:15378"/>
        <dbReference type="ChEBI" id="CHEBI:16526"/>
        <dbReference type="ChEBI" id="CHEBI:64479"/>
        <dbReference type="ChEBI" id="CHEBI:78449"/>
        <dbReference type="ChEBI" id="CHEBI:83989"/>
        <dbReference type="ChEBI" id="CHEBI:138538"/>
        <dbReference type="EC" id="2.3.1.179"/>
    </reaction>
</comment>
<dbReference type="Pfam" id="PF00109">
    <property type="entry name" value="ketoacyl-synt"/>
    <property type="match status" value="1"/>
</dbReference>
<dbReference type="AlphaFoldDB" id="A0A1I3DGB6"/>
<dbReference type="PIRSF" id="PIRSF000447">
    <property type="entry name" value="KAS_II"/>
    <property type="match status" value="1"/>
</dbReference>
<sequence length="413" mass="42903">MNRVVITGMGAITPLGNTVDEFWSGLKAGKNGIGPITKFDASETGISVAGETKDFDPTLYMKRKIAKRMDEFSQYGVAAAVQAVETSGIDLEKTDMDRFGVIVGSGIGGLNAMQEQIIKMHDKGPQRVAPFFVPMAIGNMVAGNISIAIGTKGINTSIVTACASGNNAIGEAYRNIKHGYSDIILAGGAEGTINEIGISGFAALTALSTSTNPDRASIPFDKERNGFVMGEGAAVLMLEDLDHALERGASILGEIVGYGATGDGYHMTAPTPDGSGAGKAMIQAMEEAQIKPEDVGYINAHGTSTPANDAAETMAIKYALGDEAAKKTAVSSTKSMTGHLLGAAGAIEAVACIKALEEGFIPPTIGLSVEDEACDLDYVPNTGREAAMMYALNNSLGFGGHNAVTCFKKWEGK</sequence>
<dbReference type="SMART" id="SM00825">
    <property type="entry name" value="PKS_KS"/>
    <property type="match status" value="1"/>
</dbReference>
<dbReference type="GO" id="GO:0004315">
    <property type="term" value="F:3-oxoacyl-[acyl-carrier-protein] synthase activity"/>
    <property type="evidence" value="ECO:0007669"/>
    <property type="project" value="UniProtKB-UniRule"/>
</dbReference>
<protein>
    <recommendedName>
        <fullName evidence="4 14">3-oxoacyl-[acyl-carrier-protein] synthase 2</fullName>
        <ecNumber evidence="3 14">2.3.1.179</ecNumber>
    </recommendedName>
</protein>
<dbReference type="EC" id="2.3.1.179" evidence="3 14"/>
<evidence type="ECO:0000256" key="1">
    <source>
        <dbReference type="ARBA" id="ARBA00005194"/>
    </source>
</evidence>
<dbReference type="InterPro" id="IPR016039">
    <property type="entry name" value="Thiolase-like"/>
</dbReference>
<dbReference type="UniPathway" id="UPA00094"/>
<feature type="active site" description="For beta-ketoacyl synthase activity" evidence="15">
    <location>
        <position position="162"/>
    </location>
</feature>
<keyword evidence="7" id="KW-0276">Fatty acid metabolism</keyword>
<dbReference type="OrthoDB" id="9808669at2"/>
<comment type="pathway">
    <text evidence="1 14">Lipid metabolism; fatty acid biosynthesis.</text>
</comment>
<organism evidence="18 19">
    <name type="scientific">Pisciglobus halotolerans</name>
    <dbReference type="NCBI Taxonomy" id="745365"/>
    <lineage>
        <taxon>Bacteria</taxon>
        <taxon>Bacillati</taxon>
        <taxon>Bacillota</taxon>
        <taxon>Bacilli</taxon>
        <taxon>Lactobacillales</taxon>
        <taxon>Carnobacteriaceae</taxon>
    </lineage>
</organism>
<keyword evidence="5 14" id="KW-0444">Lipid biosynthesis</keyword>
<dbReference type="GO" id="GO:0006633">
    <property type="term" value="P:fatty acid biosynthetic process"/>
    <property type="evidence" value="ECO:0007669"/>
    <property type="project" value="UniProtKB-UniRule"/>
</dbReference>
<evidence type="ECO:0000259" key="17">
    <source>
        <dbReference type="PROSITE" id="PS52004"/>
    </source>
</evidence>
<evidence type="ECO:0000313" key="18">
    <source>
        <dbReference type="EMBL" id="SFH85800.1"/>
    </source>
</evidence>
<dbReference type="EMBL" id="FOQE01000037">
    <property type="protein sequence ID" value="SFH85800.1"/>
    <property type="molecule type" value="Genomic_DNA"/>
</dbReference>
<evidence type="ECO:0000256" key="12">
    <source>
        <dbReference type="ARBA" id="ARBA00047318"/>
    </source>
</evidence>
<evidence type="ECO:0000256" key="6">
    <source>
        <dbReference type="ARBA" id="ARBA00022679"/>
    </source>
</evidence>
<dbReference type="PROSITE" id="PS00606">
    <property type="entry name" value="KS3_1"/>
    <property type="match status" value="1"/>
</dbReference>
<evidence type="ECO:0000256" key="9">
    <source>
        <dbReference type="ARBA" id="ARBA00023160"/>
    </source>
</evidence>
<proteinExistence type="inferred from homology"/>
<keyword evidence="9 14" id="KW-0275">Fatty acid biosynthesis</keyword>
<dbReference type="InterPro" id="IPR014031">
    <property type="entry name" value="Ketoacyl_synth_C"/>
</dbReference>
<evidence type="ECO:0000256" key="8">
    <source>
        <dbReference type="ARBA" id="ARBA00023098"/>
    </source>
</evidence>
<dbReference type="Pfam" id="PF02801">
    <property type="entry name" value="Ketoacyl-synt_C"/>
    <property type="match status" value="1"/>
</dbReference>
<dbReference type="FunFam" id="3.40.47.10:FF:000009">
    <property type="entry name" value="3-oxoacyl-[acyl-carrier-protein] synthase 2"/>
    <property type="match status" value="1"/>
</dbReference>
<keyword evidence="8" id="KW-0443">Lipid metabolism</keyword>